<dbReference type="SUPFAM" id="SSF48179">
    <property type="entry name" value="6-phosphogluconate dehydrogenase C-terminal domain-like"/>
    <property type="match status" value="2"/>
</dbReference>
<evidence type="ECO:0000256" key="9">
    <source>
        <dbReference type="ARBA" id="ARBA00023268"/>
    </source>
</evidence>
<dbReference type="GO" id="GO:0016509">
    <property type="term" value="F:long-chain (3S)-3-hydroxyacyl-CoA dehydrogenase (NAD+) activity"/>
    <property type="evidence" value="ECO:0007669"/>
    <property type="project" value="TreeGrafter"/>
</dbReference>
<dbReference type="GO" id="GO:0006635">
    <property type="term" value="P:fatty acid beta-oxidation"/>
    <property type="evidence" value="ECO:0007669"/>
    <property type="project" value="UniProtKB-UniPathway"/>
</dbReference>
<accession>A0A4S2GYI6</accession>
<dbReference type="OrthoDB" id="9771883at2"/>
<evidence type="ECO:0000256" key="4">
    <source>
        <dbReference type="ARBA" id="ARBA00022963"/>
    </source>
</evidence>
<evidence type="ECO:0000313" key="13">
    <source>
        <dbReference type="EMBL" id="TGY88235.1"/>
    </source>
</evidence>
<dbReference type="EMBL" id="SRXW01000003">
    <property type="protein sequence ID" value="TGY88235.1"/>
    <property type="molecule type" value="Genomic_DNA"/>
</dbReference>
<dbReference type="InterPro" id="IPR036291">
    <property type="entry name" value="NAD(P)-bd_dom_sf"/>
</dbReference>
<comment type="pathway">
    <text evidence="1">Lipid metabolism; fatty acid beta-oxidation.</text>
</comment>
<dbReference type="InterPro" id="IPR008927">
    <property type="entry name" value="6-PGluconate_DH-like_C_sf"/>
</dbReference>
<keyword evidence="6" id="KW-0520">NAD</keyword>
<comment type="caution">
    <text evidence="13">The sequence shown here is derived from an EMBL/GenBank/DDBJ whole genome shotgun (WGS) entry which is preliminary data.</text>
</comment>
<dbReference type="InterPro" id="IPR050136">
    <property type="entry name" value="FA_oxidation_alpha_subunit"/>
</dbReference>
<dbReference type="GO" id="GO:0070403">
    <property type="term" value="F:NAD+ binding"/>
    <property type="evidence" value="ECO:0007669"/>
    <property type="project" value="InterPro"/>
</dbReference>
<dbReference type="SUPFAM" id="SSF51735">
    <property type="entry name" value="NAD(P)-binding Rossmann-fold domains"/>
    <property type="match status" value="1"/>
</dbReference>
<dbReference type="InterPro" id="IPR006108">
    <property type="entry name" value="3HC_DH_C"/>
</dbReference>
<evidence type="ECO:0000256" key="8">
    <source>
        <dbReference type="ARBA" id="ARBA00023239"/>
    </source>
</evidence>
<dbReference type="Pfam" id="PF02737">
    <property type="entry name" value="3HCDH_N"/>
    <property type="match status" value="1"/>
</dbReference>
<reference evidence="13 14" key="1">
    <citation type="journal article" date="2017" name="Int. J. Syst. Evol. Microbiol.">
        <title>Marinicauda algicola sp. nov., isolated from a marine red alga Rhodosorus marinus.</title>
        <authorList>
            <person name="Jeong S.E."/>
            <person name="Jeon S.H."/>
            <person name="Chun B.H."/>
            <person name="Kim D.W."/>
            <person name="Jeon C.O."/>
        </authorList>
    </citation>
    <scope>NUCLEOTIDE SEQUENCE [LARGE SCALE GENOMIC DNA]</scope>
    <source>
        <strain evidence="13 14">JCM 31718</strain>
    </source>
</reference>
<dbReference type="InterPro" id="IPR001753">
    <property type="entry name" value="Enoyl-CoA_hydra/iso"/>
</dbReference>
<evidence type="ECO:0000313" key="14">
    <source>
        <dbReference type="Proteomes" id="UP000308054"/>
    </source>
</evidence>
<dbReference type="Pfam" id="PF00378">
    <property type="entry name" value="ECH_1"/>
    <property type="match status" value="1"/>
</dbReference>
<comment type="similarity">
    <text evidence="2">In the central section; belongs to the 3-hydroxyacyl-CoA dehydrogenase family.</text>
</comment>
<dbReference type="UniPathway" id="UPA00659"/>
<evidence type="ECO:0000256" key="10">
    <source>
        <dbReference type="ARBA" id="ARBA00049556"/>
    </source>
</evidence>
<dbReference type="InterPro" id="IPR029045">
    <property type="entry name" value="ClpP/crotonase-like_dom_sf"/>
</dbReference>
<evidence type="ECO:0000256" key="6">
    <source>
        <dbReference type="ARBA" id="ARBA00023027"/>
    </source>
</evidence>
<keyword evidence="3" id="KW-0276">Fatty acid metabolism</keyword>
<feature type="domain" description="3-hydroxyacyl-CoA dehydrogenase C-terminal" evidence="11">
    <location>
        <begin position="507"/>
        <end position="603"/>
    </location>
</feature>
<evidence type="ECO:0000259" key="11">
    <source>
        <dbReference type="Pfam" id="PF00725"/>
    </source>
</evidence>
<evidence type="ECO:0000256" key="1">
    <source>
        <dbReference type="ARBA" id="ARBA00005005"/>
    </source>
</evidence>
<evidence type="ECO:0000256" key="3">
    <source>
        <dbReference type="ARBA" id="ARBA00022832"/>
    </source>
</evidence>
<sequence length="732" mass="79517">MTYTHFKFETDADGIALITFDSPNVSMNVLSNKVMEELGQIVEKIASDDAIKGAVITSGKKAFCAGADLTELGGGMADLGGKSEEEAKQALFEIAFRLNRKLRELETCGKPIAAAINGLALGGGFEVTLACHYRVMASDTGAKLGLPESLVGVLPGGGGTQRLPRLVGVMNAAPIMLQGKQFDAESAKAQGVVHEIAPLDQIVAKAKELVKADPMGARQPWDQDKFKIPGGGPYHPAGMQVFAGASPMLLKETYGNYPAQRYILSCVYEGLQVPMDAALRIESRYFTKLLLRPESRNMIRSLFLSKQALEKGARRPAGTEKSDIRKIAVIGAGFMGAGVATVSAQAGIEVVLIDKDQEGADKGKQHAVDFFQKGVKRGKISPEKADKLAALITATTDYSKLSDVELVVEAVFEDSDLKHKITRAAEEHLPKDAIFGSNTSTIPITSLARASDRPENFIGIHFFSPVEKMNLVEIIVGEKTGDEAISKAIDFVAKIKKTPIVVADTRGFYANRCVMRYIEQGMYMLTEGVLPALIENGAKMAGMPVGPLSLQDEVAIDLGYKVLQQTKKDLGDRFETTPNAEVIEKMYELGRYGRKNKKGFYVYTDEGKHLWEELDQFARDGVLPEDRQPSVAEIKDRILYAQALEAARTMEEGIVSDPREADVGSILGWGFAPYTGGVLSFIDTVGTADFVARADELKAKYGKPFEVPQLLRDMAKKGETFYARFGSEKKAA</sequence>
<dbReference type="Proteomes" id="UP000308054">
    <property type="component" value="Unassembled WGS sequence"/>
</dbReference>
<protein>
    <submittedName>
        <fullName evidence="13">3-hydroxyacyl-CoA dehydrogenase</fullName>
    </submittedName>
</protein>
<dbReference type="Gene3D" id="3.90.226.10">
    <property type="entry name" value="2-enoyl-CoA Hydratase, Chain A, domain 1"/>
    <property type="match status" value="1"/>
</dbReference>
<evidence type="ECO:0000259" key="12">
    <source>
        <dbReference type="Pfam" id="PF02737"/>
    </source>
</evidence>
<organism evidence="13 14">
    <name type="scientific">Marinicauda algicola</name>
    <dbReference type="NCBI Taxonomy" id="2029849"/>
    <lineage>
        <taxon>Bacteria</taxon>
        <taxon>Pseudomonadati</taxon>
        <taxon>Pseudomonadota</taxon>
        <taxon>Alphaproteobacteria</taxon>
        <taxon>Maricaulales</taxon>
        <taxon>Maricaulaceae</taxon>
        <taxon>Marinicauda</taxon>
    </lineage>
</organism>
<dbReference type="PANTHER" id="PTHR43612:SF3">
    <property type="entry name" value="TRIFUNCTIONAL ENZYME SUBUNIT ALPHA, MITOCHONDRIAL"/>
    <property type="match status" value="1"/>
</dbReference>
<dbReference type="FunFam" id="3.40.50.720:FF:000009">
    <property type="entry name" value="Fatty oxidation complex, alpha subunit"/>
    <property type="match status" value="1"/>
</dbReference>
<evidence type="ECO:0000256" key="7">
    <source>
        <dbReference type="ARBA" id="ARBA00023098"/>
    </source>
</evidence>
<dbReference type="GO" id="GO:0004300">
    <property type="term" value="F:enoyl-CoA hydratase activity"/>
    <property type="evidence" value="ECO:0007669"/>
    <property type="project" value="TreeGrafter"/>
</dbReference>
<keyword evidence="4" id="KW-0442">Lipid degradation</keyword>
<dbReference type="Gene3D" id="1.10.1040.50">
    <property type="match status" value="1"/>
</dbReference>
<gene>
    <name evidence="13" type="ORF">E5163_10410</name>
</gene>
<proteinExistence type="inferred from homology"/>
<dbReference type="PANTHER" id="PTHR43612">
    <property type="entry name" value="TRIFUNCTIONAL ENZYME SUBUNIT ALPHA"/>
    <property type="match status" value="1"/>
</dbReference>
<keyword evidence="9" id="KW-0511">Multifunctional enzyme</keyword>
<comment type="catalytic activity">
    <reaction evidence="10">
        <text>a (3S)-3-hydroxyacyl-CoA + NAD(+) = a 3-oxoacyl-CoA + NADH + H(+)</text>
        <dbReference type="Rhea" id="RHEA:22432"/>
        <dbReference type="ChEBI" id="CHEBI:15378"/>
        <dbReference type="ChEBI" id="CHEBI:57318"/>
        <dbReference type="ChEBI" id="CHEBI:57540"/>
        <dbReference type="ChEBI" id="CHEBI:57945"/>
        <dbReference type="ChEBI" id="CHEBI:90726"/>
        <dbReference type="EC" id="1.1.1.35"/>
    </reaction>
</comment>
<dbReference type="Gene3D" id="3.40.50.720">
    <property type="entry name" value="NAD(P)-binding Rossmann-like Domain"/>
    <property type="match status" value="1"/>
</dbReference>
<dbReference type="SUPFAM" id="SSF52096">
    <property type="entry name" value="ClpP/crotonase"/>
    <property type="match status" value="1"/>
</dbReference>
<keyword evidence="5" id="KW-0560">Oxidoreductase</keyword>
<dbReference type="InterPro" id="IPR006176">
    <property type="entry name" value="3-OHacyl-CoA_DH_NAD-bd"/>
</dbReference>
<dbReference type="Pfam" id="PF00725">
    <property type="entry name" value="3HCDH"/>
    <property type="match status" value="1"/>
</dbReference>
<keyword evidence="8" id="KW-0456">Lyase</keyword>
<evidence type="ECO:0000256" key="5">
    <source>
        <dbReference type="ARBA" id="ARBA00023002"/>
    </source>
</evidence>
<keyword evidence="7" id="KW-0443">Lipid metabolism</keyword>
<dbReference type="AlphaFoldDB" id="A0A4S2GYI6"/>
<evidence type="ECO:0000256" key="2">
    <source>
        <dbReference type="ARBA" id="ARBA00007005"/>
    </source>
</evidence>
<dbReference type="RefSeq" id="WP_135996080.1">
    <property type="nucleotide sequence ID" value="NZ_CP071057.1"/>
</dbReference>
<dbReference type="CDD" id="cd06558">
    <property type="entry name" value="crotonase-like"/>
    <property type="match status" value="1"/>
</dbReference>
<name>A0A4S2GYI6_9PROT</name>
<keyword evidence="14" id="KW-1185">Reference proteome</keyword>
<feature type="domain" description="3-hydroxyacyl-CoA dehydrogenase NAD binding" evidence="12">
    <location>
        <begin position="326"/>
        <end position="504"/>
    </location>
</feature>